<evidence type="ECO:0000313" key="2">
    <source>
        <dbReference type="Proteomes" id="UP000708208"/>
    </source>
</evidence>
<name>A0A8J2JHH4_9HEXA</name>
<gene>
    <name evidence="1" type="ORF">AFUS01_LOCUS9607</name>
</gene>
<reference evidence="1" key="1">
    <citation type="submission" date="2021-06" db="EMBL/GenBank/DDBJ databases">
        <authorList>
            <person name="Hodson N. C."/>
            <person name="Mongue J. A."/>
            <person name="Jaron S. K."/>
        </authorList>
    </citation>
    <scope>NUCLEOTIDE SEQUENCE</scope>
</reference>
<dbReference type="InterPro" id="IPR053134">
    <property type="entry name" value="RNA-dir_DNA_polymerase"/>
</dbReference>
<dbReference type="Proteomes" id="UP000708208">
    <property type="component" value="Unassembled WGS sequence"/>
</dbReference>
<comment type="caution">
    <text evidence="1">The sequence shown here is derived from an EMBL/GenBank/DDBJ whole genome shotgun (WGS) entry which is preliminary data.</text>
</comment>
<feature type="non-terminal residue" evidence="1">
    <location>
        <position position="1"/>
    </location>
</feature>
<accession>A0A8J2JHH4</accession>
<evidence type="ECO:0000313" key="1">
    <source>
        <dbReference type="EMBL" id="CAG7720325.1"/>
    </source>
</evidence>
<dbReference type="PANTHER" id="PTHR24559:SF444">
    <property type="entry name" value="REVERSE TRANSCRIPTASE DOMAIN-CONTAINING PROTEIN"/>
    <property type="match status" value="1"/>
</dbReference>
<dbReference type="AlphaFoldDB" id="A0A8J2JHH4"/>
<dbReference type="OrthoDB" id="115435at2759"/>
<dbReference type="PANTHER" id="PTHR24559">
    <property type="entry name" value="TRANSPOSON TY3-I GAG-POL POLYPROTEIN"/>
    <property type="match status" value="1"/>
</dbReference>
<evidence type="ECO:0008006" key="3">
    <source>
        <dbReference type="Google" id="ProtNLM"/>
    </source>
</evidence>
<proteinExistence type="predicted"/>
<organism evidence="1 2">
    <name type="scientific">Allacma fusca</name>
    <dbReference type="NCBI Taxonomy" id="39272"/>
    <lineage>
        <taxon>Eukaryota</taxon>
        <taxon>Metazoa</taxon>
        <taxon>Ecdysozoa</taxon>
        <taxon>Arthropoda</taxon>
        <taxon>Hexapoda</taxon>
        <taxon>Collembola</taxon>
        <taxon>Symphypleona</taxon>
        <taxon>Sminthuridae</taxon>
        <taxon>Allacma</taxon>
    </lineage>
</organism>
<keyword evidence="2" id="KW-1185">Reference proteome</keyword>
<dbReference type="EMBL" id="CAJVCH010069576">
    <property type="protein sequence ID" value="CAG7720325.1"/>
    <property type="molecule type" value="Genomic_DNA"/>
</dbReference>
<sequence length="119" mass="13758">LQDDTPYATRPYRVSPAEWKEIDRQIRELLDNGIIEPSNSPWAAPVILNRKSDGSYRMAVDTRILNSKTKKIAYVLPRQDEIFDAFVGFKYASFLDFLSAFHQIECTERAKESSRLICL</sequence>
<protein>
    <recommendedName>
        <fullName evidence="3">Reverse transcriptase</fullName>
    </recommendedName>
</protein>